<dbReference type="SMART" id="SM00899">
    <property type="entry name" value="FeoA"/>
    <property type="match status" value="1"/>
</dbReference>
<dbReference type="Pfam" id="PF04023">
    <property type="entry name" value="FeoA"/>
    <property type="match status" value="1"/>
</dbReference>
<evidence type="ECO:0000313" key="4">
    <source>
        <dbReference type="Proteomes" id="UP001139447"/>
    </source>
</evidence>
<dbReference type="SUPFAM" id="SSF50037">
    <property type="entry name" value="C-terminal domain of transcriptional repressors"/>
    <property type="match status" value="1"/>
</dbReference>
<proteinExistence type="predicted"/>
<accession>A0A9X1VYA7</accession>
<gene>
    <name evidence="3" type="ORF">MMF98_13560</name>
</gene>
<dbReference type="Gene3D" id="2.30.30.90">
    <property type="match status" value="1"/>
</dbReference>
<evidence type="ECO:0000259" key="2">
    <source>
        <dbReference type="SMART" id="SM00899"/>
    </source>
</evidence>
<dbReference type="EMBL" id="JALGBI010000001">
    <property type="protein sequence ID" value="MCJ0764237.1"/>
    <property type="molecule type" value="Genomic_DNA"/>
</dbReference>
<evidence type="ECO:0000256" key="1">
    <source>
        <dbReference type="ARBA" id="ARBA00023004"/>
    </source>
</evidence>
<protein>
    <submittedName>
        <fullName evidence="3">Ferrous iron transport protein A</fullName>
    </submittedName>
</protein>
<dbReference type="AlphaFoldDB" id="A0A9X1VYA7"/>
<dbReference type="RefSeq" id="WP_243306820.1">
    <property type="nucleotide sequence ID" value="NZ_JALGBI010000001.1"/>
</dbReference>
<evidence type="ECO:0000313" key="3">
    <source>
        <dbReference type="EMBL" id="MCJ0764237.1"/>
    </source>
</evidence>
<name>A0A9X1VYA7_9BURK</name>
<keyword evidence="4" id="KW-1185">Reference proteome</keyword>
<dbReference type="GO" id="GO:0046914">
    <property type="term" value="F:transition metal ion binding"/>
    <property type="evidence" value="ECO:0007669"/>
    <property type="project" value="InterPro"/>
</dbReference>
<reference evidence="3" key="1">
    <citation type="submission" date="2022-03" db="EMBL/GenBank/DDBJ databases">
        <authorList>
            <person name="Woo C.Y."/>
        </authorList>
    </citation>
    <scope>NUCLEOTIDE SEQUENCE</scope>
    <source>
        <strain evidence="3">CYS-02</strain>
    </source>
</reference>
<feature type="domain" description="Ferrous iron transporter FeoA-like" evidence="2">
    <location>
        <begin position="14"/>
        <end position="92"/>
    </location>
</feature>
<keyword evidence="1" id="KW-0408">Iron</keyword>
<organism evidence="3 4">
    <name type="scientific">Variovorax terrae</name>
    <dbReference type="NCBI Taxonomy" id="2923278"/>
    <lineage>
        <taxon>Bacteria</taxon>
        <taxon>Pseudomonadati</taxon>
        <taxon>Pseudomonadota</taxon>
        <taxon>Betaproteobacteria</taxon>
        <taxon>Burkholderiales</taxon>
        <taxon>Comamonadaceae</taxon>
        <taxon>Variovorax</taxon>
    </lineage>
</organism>
<dbReference type="InterPro" id="IPR008988">
    <property type="entry name" value="Transcriptional_repressor_C"/>
</dbReference>
<dbReference type="InterPro" id="IPR038157">
    <property type="entry name" value="FeoA_core_dom"/>
</dbReference>
<sequence length="97" mass="10259">MSASPPVPGAPSSVGLDQLARHAVATVVGMQAPAAEHDRELVLRLLEIGFLPGERVRVIAHGYPGGEPVAVRLGHTTFALRRHEAAFIRVVPEGRPA</sequence>
<dbReference type="InterPro" id="IPR007167">
    <property type="entry name" value="Fe-transptr_FeoA-like"/>
</dbReference>
<dbReference type="Proteomes" id="UP001139447">
    <property type="component" value="Unassembled WGS sequence"/>
</dbReference>
<comment type="caution">
    <text evidence="3">The sequence shown here is derived from an EMBL/GenBank/DDBJ whole genome shotgun (WGS) entry which is preliminary data.</text>
</comment>